<dbReference type="EMBL" id="CM042035">
    <property type="protein sequence ID" value="KAI3755449.1"/>
    <property type="molecule type" value="Genomic_DNA"/>
</dbReference>
<dbReference type="Proteomes" id="UP001056120">
    <property type="component" value="Linkage Group LG18"/>
</dbReference>
<reference evidence="2" key="1">
    <citation type="journal article" date="2022" name="Mol. Ecol. Resour.">
        <title>The genomes of chicory, endive, great burdock and yacon provide insights into Asteraceae palaeo-polyploidization history and plant inulin production.</title>
        <authorList>
            <person name="Fan W."/>
            <person name="Wang S."/>
            <person name="Wang H."/>
            <person name="Wang A."/>
            <person name="Jiang F."/>
            <person name="Liu H."/>
            <person name="Zhao H."/>
            <person name="Xu D."/>
            <person name="Zhang Y."/>
        </authorList>
    </citation>
    <scope>NUCLEOTIDE SEQUENCE [LARGE SCALE GENOMIC DNA]</scope>
    <source>
        <strain evidence="2">cv. Yunnan</strain>
    </source>
</reference>
<evidence type="ECO:0000313" key="2">
    <source>
        <dbReference type="Proteomes" id="UP001056120"/>
    </source>
</evidence>
<organism evidence="1 2">
    <name type="scientific">Smallanthus sonchifolius</name>
    <dbReference type="NCBI Taxonomy" id="185202"/>
    <lineage>
        <taxon>Eukaryota</taxon>
        <taxon>Viridiplantae</taxon>
        <taxon>Streptophyta</taxon>
        <taxon>Embryophyta</taxon>
        <taxon>Tracheophyta</taxon>
        <taxon>Spermatophyta</taxon>
        <taxon>Magnoliopsida</taxon>
        <taxon>eudicotyledons</taxon>
        <taxon>Gunneridae</taxon>
        <taxon>Pentapetalae</taxon>
        <taxon>asterids</taxon>
        <taxon>campanulids</taxon>
        <taxon>Asterales</taxon>
        <taxon>Asteraceae</taxon>
        <taxon>Asteroideae</taxon>
        <taxon>Heliantheae alliance</taxon>
        <taxon>Millerieae</taxon>
        <taxon>Smallanthus</taxon>
    </lineage>
</organism>
<comment type="caution">
    <text evidence="1">The sequence shown here is derived from an EMBL/GenBank/DDBJ whole genome shotgun (WGS) entry which is preliminary data.</text>
</comment>
<name>A0ACB9E966_9ASTR</name>
<accession>A0ACB9E966</accession>
<protein>
    <submittedName>
        <fullName evidence="1">Uncharacterized protein</fullName>
    </submittedName>
</protein>
<evidence type="ECO:0000313" key="1">
    <source>
        <dbReference type="EMBL" id="KAI3755449.1"/>
    </source>
</evidence>
<gene>
    <name evidence="1" type="ORF">L1987_55250</name>
</gene>
<keyword evidence="2" id="KW-1185">Reference proteome</keyword>
<sequence>MQVAAGDGGGSRWRVAIGSNEARHPRRVAMAVHGGKRQRPAVTKEGVVAVTGAHGGSDDDYGGARGGR</sequence>
<reference evidence="1 2" key="2">
    <citation type="journal article" date="2022" name="Mol. Ecol. Resour.">
        <title>The genomes of chicory, endive, great burdock and yacon provide insights into Asteraceae paleo-polyploidization history and plant inulin production.</title>
        <authorList>
            <person name="Fan W."/>
            <person name="Wang S."/>
            <person name="Wang H."/>
            <person name="Wang A."/>
            <person name="Jiang F."/>
            <person name="Liu H."/>
            <person name="Zhao H."/>
            <person name="Xu D."/>
            <person name="Zhang Y."/>
        </authorList>
    </citation>
    <scope>NUCLEOTIDE SEQUENCE [LARGE SCALE GENOMIC DNA]</scope>
    <source>
        <strain evidence="2">cv. Yunnan</strain>
        <tissue evidence="1">Leaves</tissue>
    </source>
</reference>
<proteinExistence type="predicted"/>